<dbReference type="OrthoDB" id="9764149at2"/>
<dbReference type="GO" id="GO:0000932">
    <property type="term" value="C:P-body"/>
    <property type="evidence" value="ECO:0007669"/>
    <property type="project" value="TreeGrafter"/>
</dbReference>
<evidence type="ECO:0000313" key="3">
    <source>
        <dbReference type="Proteomes" id="UP000182521"/>
    </source>
</evidence>
<dbReference type="InterPro" id="IPR036388">
    <property type="entry name" value="WH-like_DNA-bd_sf"/>
</dbReference>
<dbReference type="Proteomes" id="UP000182521">
    <property type="component" value="Chromosome"/>
</dbReference>
<protein>
    <submittedName>
        <fullName evidence="2">RNB domain protein</fullName>
    </submittedName>
</protein>
<dbReference type="SMART" id="SM00955">
    <property type="entry name" value="RNB"/>
    <property type="match status" value="1"/>
</dbReference>
<dbReference type="Pfam" id="PF23161">
    <property type="entry name" value="HTH_RNase_II"/>
    <property type="match status" value="1"/>
</dbReference>
<proteinExistence type="predicted"/>
<dbReference type="GO" id="GO:0000175">
    <property type="term" value="F:3'-5'-RNA exonuclease activity"/>
    <property type="evidence" value="ECO:0007669"/>
    <property type="project" value="TreeGrafter"/>
</dbReference>
<dbReference type="Gene3D" id="1.10.10.10">
    <property type="entry name" value="Winged helix-like DNA-binding domain superfamily/Winged helix DNA-binding domain"/>
    <property type="match status" value="1"/>
</dbReference>
<dbReference type="PANTHER" id="PTHR23355">
    <property type="entry name" value="RIBONUCLEASE"/>
    <property type="match status" value="1"/>
</dbReference>
<accession>A0A1J0KT61</accession>
<dbReference type="InterPro" id="IPR001900">
    <property type="entry name" value="RNase_II/R"/>
</dbReference>
<dbReference type="STRING" id="1542390.KX01_529"/>
<evidence type="ECO:0000313" key="2">
    <source>
        <dbReference type="EMBL" id="APC96968.1"/>
    </source>
</evidence>
<dbReference type="AlphaFoldDB" id="A0A1J0KT61"/>
<dbReference type="PANTHER" id="PTHR23355:SF42">
    <property type="entry name" value="RIBONUCLEASE II, CHLOROPLASTIC_MITOCHONDRIAL"/>
    <property type="match status" value="1"/>
</dbReference>
<dbReference type="GO" id="GO:0003723">
    <property type="term" value="F:RNA binding"/>
    <property type="evidence" value="ECO:0007669"/>
    <property type="project" value="InterPro"/>
</dbReference>
<dbReference type="InterPro" id="IPR056404">
    <property type="entry name" value="HTH_RNase_II"/>
</dbReference>
<reference evidence="3" key="1">
    <citation type="submission" date="2014-10" db="EMBL/GenBank/DDBJ databases">
        <authorList>
            <person name="Kuske C.R."/>
            <person name="Challacombe J.F."/>
            <person name="Daligault H.E."/>
            <person name="Davenport K.W."/>
            <person name="Johnson S.L."/>
            <person name="Siddaramappa S."/>
            <person name="Petersen J.M."/>
        </authorList>
    </citation>
    <scope>NUCLEOTIDE SEQUENCE [LARGE SCALE GENOMIC DNA]</scope>
    <source>
        <strain evidence="3">CA97-1460</strain>
    </source>
</reference>
<gene>
    <name evidence="2" type="ORF">KX01_529</name>
</gene>
<dbReference type="SUPFAM" id="SSF50249">
    <property type="entry name" value="Nucleic acid-binding proteins"/>
    <property type="match status" value="1"/>
</dbReference>
<dbReference type="KEGG" id="frc:KX01_529"/>
<sequence length="617" mass="70617">MQKNSLVIFKSKPAKVLSILDKKVEIETLDGKNIKLPPKNVDLLIENEKDFNLQSLKQLEVSELETTWELLQEQEHSSIEELGELLFDKLSINEAYTVWLLVSEGEYFSFNEDLSINIHSEEKKKKIIAEKLEKQRKEQEINSFLERLNNKTYLPEDEKFIKEIVNLATLKSTTCRFFKNISMEENESNAYKLLLEIGYWNEYNNPYLQRYGAELKDNPAEIQSNDSTDRVDLTHLQAYAIDDEDSHDPDDAISWDGHNNKMWVHVADPTSIIDFNSSADLEARARGSNLYVPEAIVSMLPKKATDNLGLGLTEISPALSIGFKVDENGDINSIEICFSNIKVSRLSYEYAEANLNALDLGEILLYAQRFTKKRLENGAVELDFPEVKIKLEEGSIVKISDLPRLGSRILVRDTMLMAGVAVGQFCLKHNIPVPFSVQAEHSLTEDEINNLDTLSNMFATRKKLQRGQYSVLAGKHAGMGLENYVQVTSPLRRYLDLLVHYQLRRYLNHLELISSEEVRQLIAEVDIPIKANRQTERASNLHWKLVFLMQNENWSGEATVVEKIQKGKVFVSINKLAMMKKLVVSDSYKEDDKIFLQNTSVNLVVQEAFFKVLETIN</sequence>
<keyword evidence="3" id="KW-1185">Reference proteome</keyword>
<dbReference type="InterPro" id="IPR012340">
    <property type="entry name" value="NA-bd_OB-fold"/>
</dbReference>
<dbReference type="RefSeq" id="WP_071663509.1">
    <property type="nucleotide sequence ID" value="NZ_CP009654.1"/>
</dbReference>
<name>A0A1J0KT61_9GAMM</name>
<feature type="domain" description="RNB" evidence="1">
    <location>
        <begin position="230"/>
        <end position="509"/>
    </location>
</feature>
<evidence type="ECO:0000259" key="1">
    <source>
        <dbReference type="SMART" id="SM00955"/>
    </source>
</evidence>
<dbReference type="Pfam" id="PF00773">
    <property type="entry name" value="RNB"/>
    <property type="match status" value="1"/>
</dbReference>
<dbReference type="GO" id="GO:0006402">
    <property type="term" value="P:mRNA catabolic process"/>
    <property type="evidence" value="ECO:0007669"/>
    <property type="project" value="TreeGrafter"/>
</dbReference>
<dbReference type="InterPro" id="IPR050180">
    <property type="entry name" value="RNR_Ribonuclease"/>
</dbReference>
<dbReference type="EMBL" id="CP009654">
    <property type="protein sequence ID" value="APC96968.1"/>
    <property type="molecule type" value="Genomic_DNA"/>
</dbReference>
<organism evidence="2 3">
    <name type="scientific">Francisella frigiditurris</name>
    <dbReference type="NCBI Taxonomy" id="1542390"/>
    <lineage>
        <taxon>Bacteria</taxon>
        <taxon>Pseudomonadati</taxon>
        <taxon>Pseudomonadota</taxon>
        <taxon>Gammaproteobacteria</taxon>
        <taxon>Thiotrichales</taxon>
        <taxon>Francisellaceae</taxon>
        <taxon>Francisella</taxon>
    </lineage>
</organism>